<evidence type="ECO:0000313" key="1">
    <source>
        <dbReference type="EMBL" id="WOH10057.1"/>
    </source>
</evidence>
<dbReference type="PANTHER" id="PTHR47926:SF356">
    <property type="entry name" value="(WILD MALAYSIAN BANANA) HYPOTHETICAL PROTEIN"/>
    <property type="match status" value="1"/>
</dbReference>
<dbReference type="FunFam" id="1.25.40.10:FF:000694">
    <property type="entry name" value="Pentatricopeptide repeat-containing protein At3g50420"/>
    <property type="match status" value="1"/>
</dbReference>
<organism evidence="1 2">
    <name type="scientific">Daucus carota subsp. sativus</name>
    <name type="common">Carrot</name>
    <dbReference type="NCBI Taxonomy" id="79200"/>
    <lineage>
        <taxon>Eukaryota</taxon>
        <taxon>Viridiplantae</taxon>
        <taxon>Streptophyta</taxon>
        <taxon>Embryophyta</taxon>
        <taxon>Tracheophyta</taxon>
        <taxon>Spermatophyta</taxon>
        <taxon>Magnoliopsida</taxon>
        <taxon>eudicotyledons</taxon>
        <taxon>Gunneridae</taxon>
        <taxon>Pentapetalae</taxon>
        <taxon>asterids</taxon>
        <taxon>campanulids</taxon>
        <taxon>Apiales</taxon>
        <taxon>Apiaceae</taxon>
        <taxon>Apioideae</taxon>
        <taxon>Scandiceae</taxon>
        <taxon>Daucinae</taxon>
        <taxon>Daucus</taxon>
        <taxon>Daucus sect. Daucus</taxon>
    </lineage>
</organism>
<dbReference type="FunFam" id="1.25.40.10:FF:000343">
    <property type="entry name" value="Pentatricopeptide repeat-containing protein At3g58590"/>
    <property type="match status" value="1"/>
</dbReference>
<keyword evidence="2" id="KW-1185">Reference proteome</keyword>
<dbReference type="InterPro" id="IPR046960">
    <property type="entry name" value="PPR_At4g14850-like_plant"/>
</dbReference>
<dbReference type="InterPro" id="IPR002885">
    <property type="entry name" value="PPR_rpt"/>
</dbReference>
<dbReference type="Proteomes" id="UP000077755">
    <property type="component" value="Chromosome 7"/>
</dbReference>
<reference evidence="1" key="2">
    <citation type="submission" date="2022-03" db="EMBL/GenBank/DDBJ databases">
        <title>Draft title - Genomic analysis of global carrot germplasm unveils the trajectory of domestication and the origin of high carotenoid orange carrot.</title>
        <authorList>
            <person name="Iorizzo M."/>
            <person name="Ellison S."/>
            <person name="Senalik D."/>
            <person name="Macko-Podgorni A."/>
            <person name="Grzebelus D."/>
            <person name="Bostan H."/>
            <person name="Rolling W."/>
            <person name="Curaba J."/>
            <person name="Simon P."/>
        </authorList>
    </citation>
    <scope>NUCLEOTIDE SEQUENCE</scope>
    <source>
        <tissue evidence="1">Leaf</tissue>
    </source>
</reference>
<dbReference type="AlphaFoldDB" id="A0A161X7Y9"/>
<reference evidence="1" key="1">
    <citation type="journal article" date="2016" name="Nat. Genet.">
        <title>A high-quality carrot genome assembly provides new insights into carotenoid accumulation and asterid genome evolution.</title>
        <authorList>
            <person name="Iorizzo M."/>
            <person name="Ellison S."/>
            <person name="Senalik D."/>
            <person name="Zeng P."/>
            <person name="Satapoomin P."/>
            <person name="Huang J."/>
            <person name="Bowman M."/>
            <person name="Iovene M."/>
            <person name="Sanseverino W."/>
            <person name="Cavagnaro P."/>
            <person name="Yildiz M."/>
            <person name="Macko-Podgorni A."/>
            <person name="Moranska E."/>
            <person name="Grzebelus E."/>
            <person name="Grzebelus D."/>
            <person name="Ashrafi H."/>
            <person name="Zheng Z."/>
            <person name="Cheng S."/>
            <person name="Spooner D."/>
            <person name="Van Deynze A."/>
            <person name="Simon P."/>
        </authorList>
    </citation>
    <scope>NUCLEOTIDE SEQUENCE</scope>
    <source>
        <tissue evidence="1">Leaf</tissue>
    </source>
</reference>
<dbReference type="GO" id="GO:0003723">
    <property type="term" value="F:RNA binding"/>
    <property type="evidence" value="ECO:0007669"/>
    <property type="project" value="InterPro"/>
</dbReference>
<protein>
    <submittedName>
        <fullName evidence="1">Uncharacterized protein</fullName>
    </submittedName>
</protein>
<dbReference type="OMA" id="DPDLKCW"/>
<dbReference type="Gene3D" id="1.25.40.10">
    <property type="entry name" value="Tetratricopeptide repeat domain"/>
    <property type="match status" value="5"/>
</dbReference>
<dbReference type="Gramene" id="KZM88613">
    <property type="protein sequence ID" value="KZM88613"/>
    <property type="gene ID" value="DCAR_025688"/>
</dbReference>
<proteinExistence type="predicted"/>
<evidence type="ECO:0000313" key="2">
    <source>
        <dbReference type="Proteomes" id="UP000077755"/>
    </source>
</evidence>
<gene>
    <name evidence="1" type="ORF">DCAR_0729518</name>
</gene>
<dbReference type="Pfam" id="PF01535">
    <property type="entry name" value="PPR"/>
    <property type="match status" value="5"/>
</dbReference>
<accession>A0A161X7Y9</accession>
<dbReference type="Pfam" id="PF13041">
    <property type="entry name" value="PPR_2"/>
    <property type="match status" value="3"/>
</dbReference>
<dbReference type="GO" id="GO:0009451">
    <property type="term" value="P:RNA modification"/>
    <property type="evidence" value="ECO:0007669"/>
    <property type="project" value="InterPro"/>
</dbReference>
<name>A0A161X7Y9_DAUCS</name>
<dbReference type="PANTHER" id="PTHR47926">
    <property type="entry name" value="PENTATRICOPEPTIDE REPEAT-CONTAINING PROTEIN"/>
    <property type="match status" value="1"/>
</dbReference>
<dbReference type="InterPro" id="IPR011990">
    <property type="entry name" value="TPR-like_helical_dom_sf"/>
</dbReference>
<dbReference type="InterPro" id="IPR046848">
    <property type="entry name" value="E_motif"/>
</dbReference>
<dbReference type="FunFam" id="1.25.40.10:FF:000158">
    <property type="entry name" value="pentatricopeptide repeat-containing protein At2g33680"/>
    <property type="match status" value="1"/>
</dbReference>
<dbReference type="PROSITE" id="PS51375">
    <property type="entry name" value="PPR"/>
    <property type="match status" value="5"/>
</dbReference>
<dbReference type="OrthoDB" id="728902at2759"/>
<dbReference type="Pfam" id="PF20431">
    <property type="entry name" value="E_motif"/>
    <property type="match status" value="1"/>
</dbReference>
<dbReference type="GO" id="GO:0099402">
    <property type="term" value="P:plant organ development"/>
    <property type="evidence" value="ECO:0007669"/>
    <property type="project" value="UniProtKB-ARBA"/>
</dbReference>
<dbReference type="EMBL" id="CP093349">
    <property type="protein sequence ID" value="WOH10057.1"/>
    <property type="molecule type" value="Genomic_DNA"/>
</dbReference>
<sequence>MSSVSSLADLLILKCTSTTSLRQARILHARILTSIPITLHTPFTYNNIISMYAKCGSPGDSHHVFDKMPQRNIISYSALVSAYSRSPHNAHLAFKLLSQLHSTDCFRPNSPMFSGLLQASLCMGDYVLGSELHCQVLKFGFLDDKYVQTSLLSLYVHCKDMGCAKRVFFDNNYKDTVAWNTIINGLVKNEKILQGMRYFCNMVGSGERPCKFTYSTMLNACSKLGDHDIGRLIHAHVILSGTTADLPLYNALLDMYCACGDVQTACTVFSRIEIPDSVSCNSMIAGYAGKGDGGKVMDMFVRFWQISTEKPDEYTFAAVISATGSFPSISYGKLLHAQVIKIGLQRSVYVGSSLVSMYFKNGDSDSAEGVFNTLLERDVVLWTDMIIGYSRQSEGENAIRFFSGMLEEGYKPDGFTLSSVLSACADLAAQLQGKTIHSLAIKAGYDVEMSVSGSLIDMYAKIGNLEAAEAVISQVRKPDLKCWNSILGGYGNHGKVIEAFEVFDEIIKLGLCPDRVTYLCILGACSHCGLVDEGRYLWSRMLETGLTPGPKHYSCMISLLTRAGLLVEAEEMIVNSPYSSENLEMWRTLLSSCVRNCNMEIGTRAAQQIICIDDEDRATNVLLINFYSSIGRWDVVAELRRKTRESVLEKYPGLSWIEVMKTTHIFSSGDESHPEFDEVQAELSHLQGNLSVLENDEVCEH</sequence>
<dbReference type="NCBIfam" id="TIGR00756">
    <property type="entry name" value="PPR"/>
    <property type="match status" value="5"/>
</dbReference>
<dbReference type="KEGG" id="dcr:108194108"/>